<dbReference type="InterPro" id="IPR008391">
    <property type="entry name" value="AXE1_dom"/>
</dbReference>
<evidence type="ECO:0000256" key="1">
    <source>
        <dbReference type="PIRSR" id="PIRSR639069-2"/>
    </source>
</evidence>
<evidence type="ECO:0000313" key="4">
    <source>
        <dbReference type="Proteomes" id="UP000295075"/>
    </source>
</evidence>
<dbReference type="GO" id="GO:0005976">
    <property type="term" value="P:polysaccharide metabolic process"/>
    <property type="evidence" value="ECO:0007669"/>
    <property type="project" value="TreeGrafter"/>
</dbReference>
<feature type="domain" description="Acetyl xylan esterase" evidence="2">
    <location>
        <begin position="2"/>
        <end position="228"/>
    </location>
</feature>
<dbReference type="InterPro" id="IPR029058">
    <property type="entry name" value="AB_hydrolase_fold"/>
</dbReference>
<dbReference type="SUPFAM" id="SSF53474">
    <property type="entry name" value="alpha/beta-Hydrolases"/>
    <property type="match status" value="1"/>
</dbReference>
<evidence type="ECO:0000313" key="3">
    <source>
        <dbReference type="EMBL" id="TDC24449.1"/>
    </source>
</evidence>
<dbReference type="PANTHER" id="PTHR40111:SF1">
    <property type="entry name" value="CEPHALOSPORIN-C DEACETYLASE"/>
    <property type="match status" value="1"/>
</dbReference>
<name>A0A4R4PQQ3_9ACTN</name>
<protein>
    <recommendedName>
        <fullName evidence="2">Acetyl xylan esterase domain-containing protein</fullName>
    </recommendedName>
</protein>
<evidence type="ECO:0000259" key="2">
    <source>
        <dbReference type="Pfam" id="PF05448"/>
    </source>
</evidence>
<dbReference type="AlphaFoldDB" id="A0A4R4PQQ3"/>
<gene>
    <name evidence="3" type="ORF">E1261_26130</name>
</gene>
<dbReference type="PANTHER" id="PTHR40111">
    <property type="entry name" value="CEPHALOSPORIN-C DEACETYLASE"/>
    <property type="match status" value="1"/>
</dbReference>
<keyword evidence="4" id="KW-1185">Reference proteome</keyword>
<feature type="binding site" evidence="1">
    <location>
        <position position="71"/>
    </location>
    <ligand>
        <name>substrate</name>
    </ligand>
</feature>
<sequence>MDFLEYWNAVDDELAAIPARPVLDLVPQRTDSAATTYAVRITSAGPYRVFGSLSIPVGDGPFPALLQVPRYGSVNNMAHPNDRSRYVVLTLMHRGQRLADEFFRAAYPGLLTLGIDDPSTYIYRGIAADCLRAAEFLLGLREVDPARVAVVGNELAILTAARRPAISAVRVSDLVLYRAMEARLWSSHYPLEELNDHLRSGSSAEVIGRTLSYFDPIRHAPAVTARTLVGVEDPGWYVPLVDALPAGEAYQVTHLDGTDADFYDAWLAGQVGVPAMSKFVR</sequence>
<dbReference type="Proteomes" id="UP000295075">
    <property type="component" value="Unassembled WGS sequence"/>
</dbReference>
<comment type="caution">
    <text evidence="3">The sequence shown here is derived from an EMBL/GenBank/DDBJ whole genome shotgun (WGS) entry which is preliminary data.</text>
</comment>
<proteinExistence type="predicted"/>
<organism evidence="3 4">
    <name type="scientific">Kribbella albertanoniae</name>
    <dbReference type="NCBI Taxonomy" id="1266829"/>
    <lineage>
        <taxon>Bacteria</taxon>
        <taxon>Bacillati</taxon>
        <taxon>Actinomycetota</taxon>
        <taxon>Actinomycetes</taxon>
        <taxon>Propionibacteriales</taxon>
        <taxon>Kribbellaceae</taxon>
        <taxon>Kribbella</taxon>
    </lineage>
</organism>
<dbReference type="EMBL" id="SMKA01000141">
    <property type="protein sequence ID" value="TDC24449.1"/>
    <property type="molecule type" value="Genomic_DNA"/>
</dbReference>
<dbReference type="InterPro" id="IPR039069">
    <property type="entry name" value="CE7"/>
</dbReference>
<dbReference type="GO" id="GO:0052689">
    <property type="term" value="F:carboxylic ester hydrolase activity"/>
    <property type="evidence" value="ECO:0007669"/>
    <property type="project" value="TreeGrafter"/>
</dbReference>
<dbReference type="Gene3D" id="3.40.50.1820">
    <property type="entry name" value="alpha/beta hydrolase"/>
    <property type="match status" value="1"/>
</dbReference>
<reference evidence="3 4" key="1">
    <citation type="submission" date="2019-03" db="EMBL/GenBank/DDBJ databases">
        <title>Draft genome sequences of novel Actinobacteria.</title>
        <authorList>
            <person name="Sahin N."/>
            <person name="Ay H."/>
            <person name="Saygin H."/>
        </authorList>
    </citation>
    <scope>NUCLEOTIDE SEQUENCE [LARGE SCALE GENOMIC DNA]</scope>
    <source>
        <strain evidence="3 4">JCM 30547</strain>
    </source>
</reference>
<accession>A0A4R4PQQ3</accession>
<dbReference type="Pfam" id="PF05448">
    <property type="entry name" value="AXE1"/>
    <property type="match status" value="1"/>
</dbReference>
<dbReference type="OrthoDB" id="9803828at2"/>
<dbReference type="RefSeq" id="WP_132410950.1">
    <property type="nucleotide sequence ID" value="NZ_SMKA01000141.1"/>
</dbReference>